<name>A0A516SHY8_9NEIS</name>
<keyword evidence="6 7" id="KW-0472">Membrane</keyword>
<feature type="transmembrane region" description="Helical" evidence="7">
    <location>
        <begin position="88"/>
        <end position="118"/>
    </location>
</feature>
<evidence type="ECO:0000256" key="6">
    <source>
        <dbReference type="ARBA" id="ARBA00023136"/>
    </source>
</evidence>
<dbReference type="InterPro" id="IPR011701">
    <property type="entry name" value="MFS"/>
</dbReference>
<feature type="transmembrane region" description="Helical" evidence="7">
    <location>
        <begin position="152"/>
        <end position="169"/>
    </location>
</feature>
<feature type="transmembrane region" description="Helical" evidence="7">
    <location>
        <begin position="175"/>
        <end position="195"/>
    </location>
</feature>
<keyword evidence="4 7" id="KW-0812">Transmembrane</keyword>
<feature type="transmembrane region" description="Helical" evidence="7">
    <location>
        <begin position="264"/>
        <end position="285"/>
    </location>
</feature>
<accession>A0A516SHY8</accession>
<proteinExistence type="predicted"/>
<dbReference type="InterPro" id="IPR020846">
    <property type="entry name" value="MFS_dom"/>
</dbReference>
<dbReference type="PANTHER" id="PTHR23517">
    <property type="entry name" value="RESISTANCE PROTEIN MDTM, PUTATIVE-RELATED-RELATED"/>
    <property type="match status" value="1"/>
</dbReference>
<keyword evidence="3" id="KW-1003">Cell membrane</keyword>
<evidence type="ECO:0000259" key="8">
    <source>
        <dbReference type="PROSITE" id="PS50850"/>
    </source>
</evidence>
<dbReference type="Proteomes" id="UP000317550">
    <property type="component" value="Chromosome"/>
</dbReference>
<evidence type="ECO:0000256" key="1">
    <source>
        <dbReference type="ARBA" id="ARBA00004651"/>
    </source>
</evidence>
<evidence type="ECO:0000313" key="9">
    <source>
        <dbReference type="EMBL" id="QDQ27779.1"/>
    </source>
</evidence>
<evidence type="ECO:0000256" key="7">
    <source>
        <dbReference type="SAM" id="Phobius"/>
    </source>
</evidence>
<protein>
    <submittedName>
        <fullName evidence="9">MFS transporter</fullName>
    </submittedName>
</protein>
<dbReference type="GO" id="GO:0022857">
    <property type="term" value="F:transmembrane transporter activity"/>
    <property type="evidence" value="ECO:0007669"/>
    <property type="project" value="InterPro"/>
</dbReference>
<dbReference type="Pfam" id="PF07690">
    <property type="entry name" value="MFS_1"/>
    <property type="match status" value="1"/>
</dbReference>
<dbReference type="Gene3D" id="1.20.1250.20">
    <property type="entry name" value="MFS general substrate transporter like domains"/>
    <property type="match status" value="2"/>
</dbReference>
<dbReference type="EMBL" id="CP041730">
    <property type="protein sequence ID" value="QDQ27779.1"/>
    <property type="molecule type" value="Genomic_DNA"/>
</dbReference>
<dbReference type="AlphaFoldDB" id="A0A516SHY8"/>
<dbReference type="KEGG" id="cari:FNU76_16290"/>
<keyword evidence="10" id="KW-1185">Reference proteome</keyword>
<dbReference type="GO" id="GO:0005886">
    <property type="term" value="C:plasma membrane"/>
    <property type="evidence" value="ECO:0007669"/>
    <property type="project" value="UniProtKB-SubCell"/>
</dbReference>
<gene>
    <name evidence="9" type="ORF">FNU76_16290</name>
</gene>
<feature type="transmembrane region" description="Helical" evidence="7">
    <location>
        <begin position="227"/>
        <end position="244"/>
    </location>
</feature>
<dbReference type="InterPro" id="IPR050171">
    <property type="entry name" value="MFS_Transporters"/>
</dbReference>
<dbReference type="PROSITE" id="PS50850">
    <property type="entry name" value="MFS"/>
    <property type="match status" value="1"/>
</dbReference>
<dbReference type="OrthoDB" id="9795587at2"/>
<feature type="transmembrane region" description="Helical" evidence="7">
    <location>
        <begin position="317"/>
        <end position="340"/>
    </location>
</feature>
<evidence type="ECO:0000256" key="3">
    <source>
        <dbReference type="ARBA" id="ARBA00022475"/>
    </source>
</evidence>
<dbReference type="SUPFAM" id="SSF103473">
    <property type="entry name" value="MFS general substrate transporter"/>
    <property type="match status" value="1"/>
</dbReference>
<dbReference type="RefSeq" id="WP_144279167.1">
    <property type="nucleotide sequence ID" value="NZ_CP041730.1"/>
</dbReference>
<keyword evidence="2" id="KW-0813">Transport</keyword>
<evidence type="ECO:0000313" key="10">
    <source>
        <dbReference type="Proteomes" id="UP000317550"/>
    </source>
</evidence>
<feature type="domain" description="Major facilitator superfamily (MFS) profile" evidence="8">
    <location>
        <begin position="22"/>
        <end position="405"/>
    </location>
</feature>
<feature type="transmembrane region" description="Helical" evidence="7">
    <location>
        <begin position="382"/>
        <end position="402"/>
    </location>
</feature>
<evidence type="ECO:0000256" key="4">
    <source>
        <dbReference type="ARBA" id="ARBA00022692"/>
    </source>
</evidence>
<evidence type="ECO:0000256" key="2">
    <source>
        <dbReference type="ARBA" id="ARBA00022448"/>
    </source>
</evidence>
<feature type="transmembrane region" description="Helical" evidence="7">
    <location>
        <begin position="352"/>
        <end position="370"/>
    </location>
</feature>
<dbReference type="InterPro" id="IPR036259">
    <property type="entry name" value="MFS_trans_sf"/>
</dbReference>
<comment type="subcellular location">
    <subcellularLocation>
        <location evidence="1">Cell membrane</location>
        <topology evidence="1">Multi-pass membrane protein</topology>
    </subcellularLocation>
</comment>
<feature type="transmembrane region" description="Helical" evidence="7">
    <location>
        <begin position="294"/>
        <end position="311"/>
    </location>
</feature>
<evidence type="ECO:0000256" key="5">
    <source>
        <dbReference type="ARBA" id="ARBA00022989"/>
    </source>
</evidence>
<feature type="transmembrane region" description="Helical" evidence="7">
    <location>
        <begin position="53"/>
        <end position="76"/>
    </location>
</feature>
<sequence>MATVAMLLRQPVLARLFTLPSMAWILACTAFINRMGAMAKLFMAIYLRETLHLPLHTIGLLLATYGAGTLLGAYGMGVLSDHVSPRRLAVGCLLTSGCGLVLLSGAEATPLLALLLFVGGAADSGYRPVVQRLIMEACEPEDRARAQSLHRVAINLGFSVGGFFGGMLAGFDYRYVLWSDAATSFVAAAWLAYALRRIAPPRDMVVVAARHSASGQPGASPYRDRPFLFLLLAALPLGMMYDQVNGLFGTYLREYHHLSPAWVGWQHGLNGLLVGLCQLPLTAWIQRFGVRRQVVWGSALMVVGLGMLPWVHGLPGVLFSTLVWTVGEMLWMPTLGVIVMQRAEGRRSGHYFGMYSTLWSTSTLLAPLVGSQIYSRLGGNSLWYAVLLAGVPAVLLLGWAVGEIDRQVEARQPV</sequence>
<reference evidence="10" key="1">
    <citation type="submission" date="2019-07" db="EMBL/GenBank/DDBJ databases">
        <title>Chitinimonas sp. nov., isolated from Ny-Alesund, arctica soil.</title>
        <authorList>
            <person name="Xu Q."/>
            <person name="Peng F."/>
        </authorList>
    </citation>
    <scope>NUCLEOTIDE SEQUENCE [LARGE SCALE GENOMIC DNA]</scope>
    <source>
        <strain evidence="10">R3-44</strain>
    </source>
</reference>
<dbReference type="PANTHER" id="PTHR23517:SF2">
    <property type="entry name" value="MULTIDRUG RESISTANCE PROTEIN MDTH"/>
    <property type="match status" value="1"/>
</dbReference>
<keyword evidence="5 7" id="KW-1133">Transmembrane helix</keyword>
<feature type="transmembrane region" description="Helical" evidence="7">
    <location>
        <begin position="12"/>
        <end position="32"/>
    </location>
</feature>
<organism evidence="9 10">
    <name type="scientific">Chitinimonas arctica</name>
    <dbReference type="NCBI Taxonomy" id="2594795"/>
    <lineage>
        <taxon>Bacteria</taxon>
        <taxon>Pseudomonadati</taxon>
        <taxon>Pseudomonadota</taxon>
        <taxon>Betaproteobacteria</taxon>
        <taxon>Neisseriales</taxon>
        <taxon>Chitinibacteraceae</taxon>
        <taxon>Chitinimonas</taxon>
    </lineage>
</organism>